<comment type="caution">
    <text evidence="2">The sequence shown here is derived from an EMBL/GenBank/DDBJ whole genome shotgun (WGS) entry which is preliminary data.</text>
</comment>
<dbReference type="Pfam" id="PF21836">
    <property type="entry name" value="DUF6895"/>
    <property type="match status" value="1"/>
</dbReference>
<name>A0A3A8AC15_9HYPH</name>
<accession>A0A3A8AC15</accession>
<protein>
    <recommendedName>
        <fullName evidence="1">DUF6895 domain-containing protein</fullName>
    </recommendedName>
</protein>
<feature type="domain" description="DUF6895" evidence="1">
    <location>
        <begin position="2"/>
        <end position="126"/>
    </location>
</feature>
<dbReference type="InterPro" id="IPR054190">
    <property type="entry name" value="DUF6895"/>
</dbReference>
<gene>
    <name evidence="2" type="ORF">DEM25_009490</name>
</gene>
<dbReference type="Proteomes" id="UP000246132">
    <property type="component" value="Unassembled WGS sequence"/>
</dbReference>
<dbReference type="AlphaFoldDB" id="A0A3A8AC15"/>
<evidence type="ECO:0000313" key="3">
    <source>
        <dbReference type="Proteomes" id="UP000246132"/>
    </source>
</evidence>
<proteinExistence type="predicted"/>
<reference evidence="2 3" key="1">
    <citation type="journal article" date="2018" name="Int. J. Syst. Bacteriol.">
        <title>Oceaniradius stylonemae gen. nov., sp. nov., isolated from a red alga, Stylonema cornu-cervi.</title>
        <authorList>
            <person name="Jeong S."/>
        </authorList>
    </citation>
    <scope>NUCLEOTIDE SEQUENCE [LARGE SCALE GENOMIC DNA]</scope>
    <source>
        <strain evidence="2 3">StC1</strain>
    </source>
</reference>
<sequence length="242" mass="27006">MNVADRYAFTHEIMYATDFGAQALAGEICRDRLLERIEIALYDCLWEFDLDLMAEFVACAAMITDTPGNTVRFCRHLLVEVFGRTGFLPSRSYDVERLSNLLDSDRRAAEHFFHSYHTTHVYAMMLCLTRHWRTAADSAEPAPGVVDAAFFDLSPGDQPAQWIGFLDDFACPNADKLRIANGVQLSRLARGRRFERLFAEIGRIVGEGAPVSTMLVDECAQAIGRIAEGDRVLERSGAATAC</sequence>
<organism evidence="2 3">
    <name type="scientific">Oceaniradius stylonematis</name>
    <dbReference type="NCBI Taxonomy" id="2184161"/>
    <lineage>
        <taxon>Bacteria</taxon>
        <taxon>Pseudomonadati</taxon>
        <taxon>Pseudomonadota</taxon>
        <taxon>Alphaproteobacteria</taxon>
        <taxon>Hyphomicrobiales</taxon>
        <taxon>Ahrensiaceae</taxon>
        <taxon>Oceaniradius</taxon>
    </lineage>
</organism>
<keyword evidence="3" id="KW-1185">Reference proteome</keyword>
<evidence type="ECO:0000313" key="2">
    <source>
        <dbReference type="EMBL" id="RKF06868.1"/>
    </source>
</evidence>
<dbReference type="EMBL" id="QFWV02000005">
    <property type="protein sequence ID" value="RKF06868.1"/>
    <property type="molecule type" value="Genomic_DNA"/>
</dbReference>
<evidence type="ECO:0000259" key="1">
    <source>
        <dbReference type="Pfam" id="PF21836"/>
    </source>
</evidence>